<dbReference type="OrthoDB" id="5342522at2"/>
<accession>A0A5P8P024</accession>
<dbReference type="KEGG" id="sulg:FJR48_04125"/>
<evidence type="ECO:0000259" key="1">
    <source>
        <dbReference type="Pfam" id="PF13682"/>
    </source>
</evidence>
<sequence>MDKQQTLEHLRAAKASHLEWTQHAKFLIRGMNIEEKAIPVNSMDCNFGKWFYKEGQKLNGLPNNPAECMSEIEQLHFQLHDVYFNIYNIYYTKQKKGFLSKIFGDKREVSAQDVKMAEKYFEELEVISKKLIEELNRLERRLLAVPDKKIEELF</sequence>
<protein>
    <recommendedName>
        <fullName evidence="1">Chemoreceptor zinc-binding domain-containing protein</fullName>
    </recommendedName>
</protein>
<proteinExistence type="predicted"/>
<dbReference type="Pfam" id="PF13682">
    <property type="entry name" value="CZB"/>
    <property type="match status" value="1"/>
</dbReference>
<evidence type="ECO:0000313" key="2">
    <source>
        <dbReference type="EMBL" id="QFR48950.1"/>
    </source>
</evidence>
<dbReference type="AlphaFoldDB" id="A0A5P8P024"/>
<evidence type="ECO:0000313" key="3">
    <source>
        <dbReference type="Proteomes" id="UP000326944"/>
    </source>
</evidence>
<dbReference type="RefSeq" id="WP_152306893.1">
    <property type="nucleotide sequence ID" value="NZ_CP043617.1"/>
</dbReference>
<reference evidence="2 3" key="1">
    <citation type="submission" date="2019-09" db="EMBL/GenBank/DDBJ databases">
        <title>Sulfurimonas gotlandica sp. nov., a chemoautotrophic and psychrotolerant epsilonproteobacterium isolated from a pelagic redoxcline, and an emended description of the genus Sulfurimonas.</title>
        <authorList>
            <person name="Wang S."/>
            <person name="Jiang L."/>
            <person name="Shao S."/>
        </authorList>
    </citation>
    <scope>NUCLEOTIDE SEQUENCE [LARGE SCALE GENOMIC DNA]</scope>
    <source>
        <strain evidence="2 3">GYSZ_1</strain>
    </source>
</reference>
<dbReference type="Proteomes" id="UP000326944">
    <property type="component" value="Chromosome"/>
</dbReference>
<organism evidence="2 3">
    <name type="scientific">Sulfurimonas lithotrophica</name>
    <dbReference type="NCBI Taxonomy" id="2590022"/>
    <lineage>
        <taxon>Bacteria</taxon>
        <taxon>Pseudomonadati</taxon>
        <taxon>Campylobacterota</taxon>
        <taxon>Epsilonproteobacteria</taxon>
        <taxon>Campylobacterales</taxon>
        <taxon>Sulfurimonadaceae</taxon>
        <taxon>Sulfurimonas</taxon>
    </lineage>
</organism>
<gene>
    <name evidence="2" type="ORF">FJR48_04125</name>
</gene>
<dbReference type="EMBL" id="CP043617">
    <property type="protein sequence ID" value="QFR48950.1"/>
    <property type="molecule type" value="Genomic_DNA"/>
</dbReference>
<dbReference type="Gene3D" id="1.20.120.30">
    <property type="entry name" value="Aspartate receptor, ligand-binding domain"/>
    <property type="match status" value="1"/>
</dbReference>
<name>A0A5P8P024_9BACT</name>
<keyword evidence="3" id="KW-1185">Reference proteome</keyword>
<feature type="domain" description="Chemoreceptor zinc-binding" evidence="1">
    <location>
        <begin position="17"/>
        <end position="82"/>
    </location>
</feature>
<dbReference type="InterPro" id="IPR025991">
    <property type="entry name" value="Chemoreceptor_zinc-bind_dom"/>
</dbReference>